<dbReference type="RefSeq" id="WP_183661289.1">
    <property type="nucleotide sequence ID" value="NZ_JACHXN010000003.1"/>
</dbReference>
<feature type="compositionally biased region" description="Acidic residues" evidence="1">
    <location>
        <begin position="172"/>
        <end position="182"/>
    </location>
</feature>
<protein>
    <submittedName>
        <fullName evidence="2">Uncharacterized protein</fullName>
    </submittedName>
</protein>
<evidence type="ECO:0000256" key="1">
    <source>
        <dbReference type="SAM" id="MobiDB-lite"/>
    </source>
</evidence>
<proteinExistence type="predicted"/>
<sequence length="182" mass="20090">MAEKSDNNKLTDAERRALMFHHFSAVQIAQNAVNLANEERKRVRKLAKVDGIVLSDLDFMLRCAEIEDPTIITGQIRSMTQIAEWFALPVQYQPDMFVDRAPALERIEAEGLVAGLSGMTGVSEYGAGSPEDQAWMKGWTKGQKSLADDLVSAMEKKKNTISQDNDPGFAGDSEENQPDAAE</sequence>
<dbReference type="Proteomes" id="UP000554520">
    <property type="component" value="Unassembled WGS sequence"/>
</dbReference>
<dbReference type="AlphaFoldDB" id="A0A839U860"/>
<accession>A0A839U860</accession>
<name>A0A839U860_9HYPH</name>
<organism evidence="2 3">
    <name type="scientific">Phyllobacterium trifolii</name>
    <dbReference type="NCBI Taxonomy" id="300193"/>
    <lineage>
        <taxon>Bacteria</taxon>
        <taxon>Pseudomonadati</taxon>
        <taxon>Pseudomonadota</taxon>
        <taxon>Alphaproteobacteria</taxon>
        <taxon>Hyphomicrobiales</taxon>
        <taxon>Phyllobacteriaceae</taxon>
        <taxon>Phyllobacterium</taxon>
    </lineage>
</organism>
<keyword evidence="3" id="KW-1185">Reference proteome</keyword>
<feature type="region of interest" description="Disordered" evidence="1">
    <location>
        <begin position="154"/>
        <end position="182"/>
    </location>
</feature>
<evidence type="ECO:0000313" key="2">
    <source>
        <dbReference type="EMBL" id="MBB3144901.1"/>
    </source>
</evidence>
<dbReference type="EMBL" id="JACHXN010000003">
    <property type="protein sequence ID" value="MBB3144901.1"/>
    <property type="molecule type" value="Genomic_DNA"/>
</dbReference>
<reference evidence="2 3" key="1">
    <citation type="submission" date="2020-08" db="EMBL/GenBank/DDBJ databases">
        <title>Genomic Encyclopedia of Type Strains, Phase III (KMG-III): the genomes of soil and plant-associated and newly described type strains.</title>
        <authorList>
            <person name="Whitman W."/>
        </authorList>
    </citation>
    <scope>NUCLEOTIDE SEQUENCE [LARGE SCALE GENOMIC DNA]</scope>
    <source>
        <strain evidence="2 3">CECT 7015</strain>
    </source>
</reference>
<gene>
    <name evidence="2" type="ORF">FHS21_001302</name>
</gene>
<comment type="caution">
    <text evidence="2">The sequence shown here is derived from an EMBL/GenBank/DDBJ whole genome shotgun (WGS) entry which is preliminary data.</text>
</comment>
<evidence type="ECO:0000313" key="3">
    <source>
        <dbReference type="Proteomes" id="UP000554520"/>
    </source>
</evidence>